<proteinExistence type="predicted"/>
<dbReference type="EnsemblMetazoa" id="AMEC011781-RA">
    <property type="protein sequence ID" value="AMEC011781-PA"/>
    <property type="gene ID" value="AMEC011781"/>
</dbReference>
<evidence type="ECO:0000256" key="1">
    <source>
        <dbReference type="SAM" id="Phobius"/>
    </source>
</evidence>
<accession>A0A182U0P3</accession>
<evidence type="ECO:0000313" key="2">
    <source>
        <dbReference type="EnsemblMetazoa" id="AMEC011781-PA"/>
    </source>
</evidence>
<keyword evidence="1" id="KW-1133">Transmembrane helix</keyword>
<dbReference type="Proteomes" id="UP000075902">
    <property type="component" value="Unassembled WGS sequence"/>
</dbReference>
<organism evidence="2 3">
    <name type="scientific">Anopheles melas</name>
    <dbReference type="NCBI Taxonomy" id="34690"/>
    <lineage>
        <taxon>Eukaryota</taxon>
        <taxon>Metazoa</taxon>
        <taxon>Ecdysozoa</taxon>
        <taxon>Arthropoda</taxon>
        <taxon>Hexapoda</taxon>
        <taxon>Insecta</taxon>
        <taxon>Pterygota</taxon>
        <taxon>Neoptera</taxon>
        <taxon>Endopterygota</taxon>
        <taxon>Diptera</taxon>
        <taxon>Nematocera</taxon>
        <taxon>Culicoidea</taxon>
        <taxon>Culicidae</taxon>
        <taxon>Anophelinae</taxon>
        <taxon>Anopheles</taxon>
    </lineage>
</organism>
<dbReference type="VEuPathDB" id="VectorBase:AMEC011781"/>
<name>A0A182U0P3_9DIPT</name>
<keyword evidence="1" id="KW-0472">Membrane</keyword>
<reference evidence="2" key="2">
    <citation type="submission" date="2020-05" db="UniProtKB">
        <authorList>
            <consortium name="EnsemblMetazoa"/>
        </authorList>
    </citation>
    <scope>IDENTIFICATION</scope>
    <source>
        <strain evidence="2">CM1001059</strain>
    </source>
</reference>
<keyword evidence="1" id="KW-0812">Transmembrane</keyword>
<sequence length="177" mass="19089">MRELEHQLTIDHRKKVEMVVRIEAGHRSAVTTTAGASSFFFFFFFFFTIGITCTDNCSADRPLPASSFWPPDVRFAAAAVLVITDGLTDGVATMLPLSLPAMAVANVSESFAPSESLFSSSTPAFASVFFSLGFPLNGIGADCMVDGVMDDCDCRFKFAIDCCNICTFASELGITED</sequence>
<keyword evidence="3" id="KW-1185">Reference proteome</keyword>
<protein>
    <submittedName>
        <fullName evidence="2">Uncharacterized protein</fullName>
    </submittedName>
</protein>
<evidence type="ECO:0000313" key="3">
    <source>
        <dbReference type="Proteomes" id="UP000075902"/>
    </source>
</evidence>
<reference evidence="3" key="1">
    <citation type="submission" date="2014-01" db="EMBL/GenBank/DDBJ databases">
        <title>The Genome Sequence of Anopheles melas CM1001059_A (V2).</title>
        <authorList>
            <consortium name="The Broad Institute Genomics Platform"/>
            <person name="Neafsey D.E."/>
            <person name="Besansky N."/>
            <person name="Howell P."/>
            <person name="Walton C."/>
            <person name="Young S.K."/>
            <person name="Zeng Q."/>
            <person name="Gargeya S."/>
            <person name="Fitzgerald M."/>
            <person name="Haas B."/>
            <person name="Abouelleil A."/>
            <person name="Allen A.W."/>
            <person name="Alvarado L."/>
            <person name="Arachchi H.M."/>
            <person name="Berlin A.M."/>
            <person name="Chapman S.B."/>
            <person name="Gainer-Dewar J."/>
            <person name="Goldberg J."/>
            <person name="Griggs A."/>
            <person name="Gujja S."/>
            <person name="Hansen M."/>
            <person name="Howarth C."/>
            <person name="Imamovic A."/>
            <person name="Ireland A."/>
            <person name="Larimer J."/>
            <person name="McCowan C."/>
            <person name="Murphy C."/>
            <person name="Pearson M."/>
            <person name="Poon T.W."/>
            <person name="Priest M."/>
            <person name="Roberts A."/>
            <person name="Saif S."/>
            <person name="Shea T."/>
            <person name="Sisk P."/>
            <person name="Sykes S."/>
            <person name="Wortman J."/>
            <person name="Nusbaum C."/>
            <person name="Birren B."/>
        </authorList>
    </citation>
    <scope>NUCLEOTIDE SEQUENCE [LARGE SCALE GENOMIC DNA]</scope>
    <source>
        <strain evidence="3">CM1001059</strain>
    </source>
</reference>
<dbReference type="AlphaFoldDB" id="A0A182U0P3"/>
<feature type="transmembrane region" description="Helical" evidence="1">
    <location>
        <begin position="28"/>
        <end position="51"/>
    </location>
</feature>